<keyword evidence="5 7" id="KW-0378">Hydrolase</keyword>
<keyword evidence="5" id="KW-0442">Lipid degradation</keyword>
<dbReference type="GO" id="GO:0047499">
    <property type="term" value="F:calcium-independent phospholipase A2 activity"/>
    <property type="evidence" value="ECO:0007669"/>
    <property type="project" value="TreeGrafter"/>
</dbReference>
<dbReference type="PANTHER" id="PTHR24185:SF8">
    <property type="entry name" value="PNPLA DOMAIN-CONTAINING PROTEIN"/>
    <property type="match status" value="1"/>
</dbReference>
<keyword evidence="1" id="KW-0479">Metal-binding</keyword>
<dbReference type="GO" id="GO:0019369">
    <property type="term" value="P:arachidonate metabolic process"/>
    <property type="evidence" value="ECO:0007669"/>
    <property type="project" value="TreeGrafter"/>
</dbReference>
<evidence type="ECO:0000256" key="4">
    <source>
        <dbReference type="ARBA" id="ARBA00023098"/>
    </source>
</evidence>
<dbReference type="InterPro" id="IPR016035">
    <property type="entry name" value="Acyl_Trfase/lysoPLipase"/>
</dbReference>
<evidence type="ECO:0000256" key="1">
    <source>
        <dbReference type="ARBA" id="ARBA00022723"/>
    </source>
</evidence>
<dbReference type="Proteomes" id="UP000738349">
    <property type="component" value="Unassembled WGS sequence"/>
</dbReference>
<evidence type="ECO:0000256" key="3">
    <source>
        <dbReference type="ARBA" id="ARBA00022833"/>
    </source>
</evidence>
<dbReference type="OrthoDB" id="4766886at2759"/>
<comment type="caution">
    <text evidence="7">The sequence shown here is derived from an EMBL/GenBank/DDBJ whole genome shotgun (WGS) entry which is preliminary data.</text>
</comment>
<dbReference type="PROSITE" id="PS51635">
    <property type="entry name" value="PNPLA"/>
    <property type="match status" value="1"/>
</dbReference>
<dbReference type="InterPro" id="IPR002641">
    <property type="entry name" value="PNPLA_dom"/>
</dbReference>
<feature type="active site" description="Nucleophile" evidence="5">
    <location>
        <position position="533"/>
    </location>
</feature>
<organism evidence="7 8">
    <name type="scientific">Dactylonectria macrodidyma</name>
    <dbReference type="NCBI Taxonomy" id="307937"/>
    <lineage>
        <taxon>Eukaryota</taxon>
        <taxon>Fungi</taxon>
        <taxon>Dikarya</taxon>
        <taxon>Ascomycota</taxon>
        <taxon>Pezizomycotina</taxon>
        <taxon>Sordariomycetes</taxon>
        <taxon>Hypocreomycetidae</taxon>
        <taxon>Hypocreales</taxon>
        <taxon>Nectriaceae</taxon>
        <taxon>Dactylonectria</taxon>
    </lineage>
</organism>
<dbReference type="Gene3D" id="3.40.1090.10">
    <property type="entry name" value="Cytosolic phospholipase A2 catalytic domain"/>
    <property type="match status" value="1"/>
</dbReference>
<dbReference type="GO" id="GO:0008270">
    <property type="term" value="F:zinc ion binding"/>
    <property type="evidence" value="ECO:0007669"/>
    <property type="project" value="UniProtKB-KW"/>
</dbReference>
<evidence type="ECO:0000259" key="6">
    <source>
        <dbReference type="PROSITE" id="PS51635"/>
    </source>
</evidence>
<dbReference type="CDD" id="cd07199">
    <property type="entry name" value="Pat17_PNPLA8_PNPLA9_like"/>
    <property type="match status" value="1"/>
</dbReference>
<dbReference type="PROSITE" id="PS00518">
    <property type="entry name" value="ZF_RING_1"/>
    <property type="match status" value="1"/>
</dbReference>
<evidence type="ECO:0000313" key="8">
    <source>
        <dbReference type="Proteomes" id="UP000738349"/>
    </source>
</evidence>
<feature type="domain" description="PNPLA" evidence="6">
    <location>
        <begin position="492"/>
        <end position="686"/>
    </location>
</feature>
<reference evidence="7" key="1">
    <citation type="journal article" date="2021" name="Nat. Commun.">
        <title>Genetic determinants of endophytism in the Arabidopsis root mycobiome.</title>
        <authorList>
            <person name="Mesny F."/>
            <person name="Miyauchi S."/>
            <person name="Thiergart T."/>
            <person name="Pickel B."/>
            <person name="Atanasova L."/>
            <person name="Karlsson M."/>
            <person name="Huettel B."/>
            <person name="Barry K.W."/>
            <person name="Haridas S."/>
            <person name="Chen C."/>
            <person name="Bauer D."/>
            <person name="Andreopoulos W."/>
            <person name="Pangilinan J."/>
            <person name="LaButti K."/>
            <person name="Riley R."/>
            <person name="Lipzen A."/>
            <person name="Clum A."/>
            <person name="Drula E."/>
            <person name="Henrissat B."/>
            <person name="Kohler A."/>
            <person name="Grigoriev I.V."/>
            <person name="Martin F.M."/>
            <person name="Hacquard S."/>
        </authorList>
    </citation>
    <scope>NUCLEOTIDE SEQUENCE</scope>
    <source>
        <strain evidence="7">MPI-CAGE-AT-0147</strain>
    </source>
</reference>
<dbReference type="PANTHER" id="PTHR24185">
    <property type="entry name" value="CALCIUM-INDEPENDENT PHOSPHOLIPASE A2-GAMMA"/>
    <property type="match status" value="1"/>
</dbReference>
<feature type="short sequence motif" description="GXGXXG" evidence="5">
    <location>
        <begin position="496"/>
        <end position="501"/>
    </location>
</feature>
<accession>A0A9P9IB56</accession>
<proteinExistence type="predicted"/>
<feature type="active site" description="Proton acceptor" evidence="5">
    <location>
        <position position="673"/>
    </location>
</feature>
<dbReference type="EMBL" id="JAGMUV010000034">
    <property type="protein sequence ID" value="KAH7113522.1"/>
    <property type="molecule type" value="Genomic_DNA"/>
</dbReference>
<dbReference type="GO" id="GO:0046486">
    <property type="term" value="P:glycerolipid metabolic process"/>
    <property type="evidence" value="ECO:0007669"/>
    <property type="project" value="UniProtKB-ARBA"/>
</dbReference>
<dbReference type="InterPro" id="IPR017907">
    <property type="entry name" value="Znf_RING_CS"/>
</dbReference>
<dbReference type="SUPFAM" id="SSF52151">
    <property type="entry name" value="FabD/lysophospholipase-like"/>
    <property type="match status" value="1"/>
</dbReference>
<sequence>MGRCRHTGWVRPWKTGPDLGLEISDRPRRILEELRDPNNDCPGLLMLIGNQSKRSAFARLRVQNGRLSSRGNGEIHLFASSFQNHDQSPLLVADADIPRHGRLPLSCRTPQCHEVLGQRFSESKSHQSVPDISDTVFHSALFPFADVVCVFVADIGGIEASVKRLTSWLDRGRPSVSPIRPHLIFVVNKEDESRSRGSLQSFMGSIDKTVSEAIFQSISTLGIPNHSSRNARQNRNRMRRWEVLHHEILKCLAKSRQARRRSNYLFSFCHLAAFLHRGARAATCELAKPFDYIETSRLGRAVAPDLSTHLANVLHLFTSSATLKRAGIPLIASSLLFDHYTRRMHAFNPHEVFQTLYFDPCSTASCHRSHESMRLILPSEVVRLIKESMVTQYAHTQALESSVAWHRQQLARFHKDLSAIHSKDTCLSCIRRKPQYKFQCGHFICRTCVKEFYPKDGLDPWLILPNSCHICGVVTQPLSIRLIPDTASVRVLTIDGGGIRGSAPIGFLKALQDEIRIPNYQVQRHFDIKFGTSSGALSVISLDVLGWDVDDCMAYFKTFASKAFQCQCPILVRILSRIPGVSNMVRLFNFLYIIFVDRKYTADELEKLLQETCGLEKTLSDCPVTTEMGTHIGVTLTNAYYSLLTPNDDEQEVPLWEIYFKSRHLGNHGAFQDGGLAFNNPASIALRECAALYPDAADPSLLVSLGTGSSCSTPSENSDISQSWWSGMFPYRLFRSLGWHIDSQLAWKQLLGHRKADSRTEYFRFDINFEDMVPHLDEVALMDYLGQTAYETIKDTLALRRLARRLRAELFFFELDASSPPRYANGSFMCTGHIMCRLRAGTPGYRAFMGQLRSEDAAFRLGNKIVQFAHDDSEENFSQWVQFRVPNFKESFEISLFESDENLCAISGSPFCLEWLVHRQGIDMWFSMEGN</sequence>
<protein>
    <submittedName>
        <fullName evidence="7">Acyl transferase/acyl hydrolase/lysophospholipase</fullName>
    </submittedName>
</protein>
<dbReference type="AlphaFoldDB" id="A0A9P9IB56"/>
<evidence type="ECO:0000256" key="2">
    <source>
        <dbReference type="ARBA" id="ARBA00022771"/>
    </source>
</evidence>
<dbReference type="GO" id="GO:0016740">
    <property type="term" value="F:transferase activity"/>
    <property type="evidence" value="ECO:0007669"/>
    <property type="project" value="UniProtKB-KW"/>
</dbReference>
<evidence type="ECO:0000256" key="5">
    <source>
        <dbReference type="PROSITE-ProRule" id="PRU01161"/>
    </source>
</evidence>
<name>A0A9P9IB56_9HYPO</name>
<keyword evidence="4 5" id="KW-0443">Lipid metabolism</keyword>
<dbReference type="GO" id="GO:0016020">
    <property type="term" value="C:membrane"/>
    <property type="evidence" value="ECO:0007669"/>
    <property type="project" value="TreeGrafter"/>
</dbReference>
<evidence type="ECO:0000313" key="7">
    <source>
        <dbReference type="EMBL" id="KAH7113522.1"/>
    </source>
</evidence>
<keyword evidence="2" id="KW-0863">Zinc-finger</keyword>
<keyword evidence="8" id="KW-1185">Reference proteome</keyword>
<feature type="short sequence motif" description="DGA/G" evidence="5">
    <location>
        <begin position="673"/>
        <end position="675"/>
    </location>
</feature>
<dbReference type="GO" id="GO:0016042">
    <property type="term" value="P:lipid catabolic process"/>
    <property type="evidence" value="ECO:0007669"/>
    <property type="project" value="UniProtKB-UniRule"/>
</dbReference>
<gene>
    <name evidence="7" type="ORF">EDB81DRAFT_670142</name>
</gene>
<feature type="short sequence motif" description="GXSXG" evidence="5">
    <location>
        <begin position="531"/>
        <end position="535"/>
    </location>
</feature>
<keyword evidence="3" id="KW-0862">Zinc</keyword>
<keyword evidence="7" id="KW-0808">Transferase</keyword>
<dbReference type="Pfam" id="PF01734">
    <property type="entry name" value="Patatin"/>
    <property type="match status" value="1"/>
</dbReference>